<dbReference type="PANTHER" id="PTHR18964">
    <property type="entry name" value="ROK (REPRESSOR, ORF, KINASE) FAMILY"/>
    <property type="match status" value="1"/>
</dbReference>
<name>A0A3A5H1Y6_9ACTN</name>
<dbReference type="EMBL" id="QYRP01000002">
    <property type="protein sequence ID" value="RJS44829.1"/>
    <property type="molecule type" value="Genomic_DNA"/>
</dbReference>
<dbReference type="InterPro" id="IPR000600">
    <property type="entry name" value="ROK"/>
</dbReference>
<dbReference type="Proteomes" id="UP000276542">
    <property type="component" value="Unassembled WGS sequence"/>
</dbReference>
<dbReference type="PANTHER" id="PTHR18964:SF173">
    <property type="entry name" value="GLUCOKINASE"/>
    <property type="match status" value="1"/>
</dbReference>
<protein>
    <submittedName>
        <fullName evidence="3">ROK family protein</fullName>
    </submittedName>
</protein>
<organism evidence="3 4">
    <name type="scientific">Nocardioides cavernaquae</name>
    <dbReference type="NCBI Taxonomy" id="2321396"/>
    <lineage>
        <taxon>Bacteria</taxon>
        <taxon>Bacillati</taxon>
        <taxon>Actinomycetota</taxon>
        <taxon>Actinomycetes</taxon>
        <taxon>Propionibacteriales</taxon>
        <taxon>Nocardioidaceae</taxon>
        <taxon>Nocardioides</taxon>
    </lineage>
</organism>
<dbReference type="SUPFAM" id="SSF53067">
    <property type="entry name" value="Actin-like ATPase domain"/>
    <property type="match status" value="1"/>
</dbReference>
<keyword evidence="4" id="KW-1185">Reference proteome</keyword>
<accession>A0A3A5H1Y6</accession>
<dbReference type="Gene3D" id="3.30.420.40">
    <property type="match status" value="2"/>
</dbReference>
<gene>
    <name evidence="3" type="ORF">D4739_00275</name>
</gene>
<dbReference type="InterPro" id="IPR043129">
    <property type="entry name" value="ATPase_NBD"/>
</dbReference>
<keyword evidence="2" id="KW-1133">Transmembrane helix</keyword>
<evidence type="ECO:0000256" key="2">
    <source>
        <dbReference type="SAM" id="Phobius"/>
    </source>
</evidence>
<sequence length="354" mass="36950">MAEEAVWVGVDVGGTKVLAGVVDDRGRVTRTARRTTPGRRVDARMVEDALTEAVLEAADGHPIAGVGVAAAGFVDAAGERVRFAPHLPWRDEPVRARLAARWRAPVLLENDATAAAYAEATYGAGRGSDDLLMVTLGTGIGGGIVLGGRLHRGAGGMAGEFGHMRVVPDGLECQCGNRGCWEQYCSGSALVRYARAAIGVRPTVLEEICGGNASLLTGPMVTDAAESGDLVAREAFIEVGTWLGHGLADLVAAFDPGCVVVGGGVSAAGDRLLEPARRVLDRALVGAGHRTVPPVLAAALGPEAGLIGAAALVRTDERRRRRRVARGAGMQAGAPVVRPRWLPIRTRRPRRTPR</sequence>
<dbReference type="Pfam" id="PF00480">
    <property type="entry name" value="ROK"/>
    <property type="match status" value="1"/>
</dbReference>
<dbReference type="AlphaFoldDB" id="A0A3A5H1Y6"/>
<dbReference type="PROSITE" id="PS01125">
    <property type="entry name" value="ROK"/>
    <property type="match status" value="1"/>
</dbReference>
<comment type="similarity">
    <text evidence="1">Belongs to the ROK (NagC/XylR) family.</text>
</comment>
<feature type="transmembrane region" description="Helical" evidence="2">
    <location>
        <begin position="295"/>
        <end position="313"/>
    </location>
</feature>
<keyword evidence="2" id="KW-0812">Transmembrane</keyword>
<dbReference type="RefSeq" id="WP_120058601.1">
    <property type="nucleotide sequence ID" value="NZ_QYRP01000002.1"/>
</dbReference>
<evidence type="ECO:0000313" key="4">
    <source>
        <dbReference type="Proteomes" id="UP000276542"/>
    </source>
</evidence>
<evidence type="ECO:0000313" key="3">
    <source>
        <dbReference type="EMBL" id="RJS44829.1"/>
    </source>
</evidence>
<reference evidence="4" key="1">
    <citation type="submission" date="2018-09" db="EMBL/GenBank/DDBJ databases">
        <authorList>
            <person name="Zhu H."/>
        </authorList>
    </citation>
    <scope>NUCLEOTIDE SEQUENCE [LARGE SCALE GENOMIC DNA]</scope>
    <source>
        <strain evidence="4">K1W22B-1</strain>
    </source>
</reference>
<proteinExistence type="inferred from homology"/>
<evidence type="ECO:0000256" key="1">
    <source>
        <dbReference type="ARBA" id="ARBA00006479"/>
    </source>
</evidence>
<keyword evidence="2" id="KW-0472">Membrane</keyword>
<dbReference type="InterPro" id="IPR049874">
    <property type="entry name" value="ROK_cs"/>
</dbReference>
<dbReference type="OrthoDB" id="9810372at2"/>
<comment type="caution">
    <text evidence="3">The sequence shown here is derived from an EMBL/GenBank/DDBJ whole genome shotgun (WGS) entry which is preliminary data.</text>
</comment>